<keyword evidence="4 10" id="KW-0812">Transmembrane</keyword>
<evidence type="ECO:0000256" key="3">
    <source>
        <dbReference type="ARBA" id="ARBA00022448"/>
    </source>
</evidence>
<reference evidence="14" key="1">
    <citation type="submission" date="2015-12" db="EMBL/GenBank/DDBJ databases">
        <title>De novo transcriptome assembly of four potential Pierce s Disease insect vectors from Arizona vineyards.</title>
        <authorList>
            <person name="Tassone E.E."/>
        </authorList>
    </citation>
    <scope>NUCLEOTIDE SEQUENCE</scope>
</reference>
<feature type="transmembrane region" description="Helical" evidence="12">
    <location>
        <begin position="12"/>
        <end position="33"/>
    </location>
</feature>
<organism evidence="14">
    <name type="scientific">Clastoptera arizonana</name>
    <name type="common">Arizona spittle bug</name>
    <dbReference type="NCBI Taxonomy" id="38151"/>
    <lineage>
        <taxon>Eukaryota</taxon>
        <taxon>Metazoa</taxon>
        <taxon>Ecdysozoa</taxon>
        <taxon>Arthropoda</taxon>
        <taxon>Hexapoda</taxon>
        <taxon>Insecta</taxon>
        <taxon>Pterygota</taxon>
        <taxon>Neoptera</taxon>
        <taxon>Paraneoptera</taxon>
        <taxon>Hemiptera</taxon>
        <taxon>Auchenorrhyncha</taxon>
        <taxon>Cercopoidea</taxon>
        <taxon>Clastopteridae</taxon>
        <taxon>Clastoptera</taxon>
    </lineage>
</organism>
<evidence type="ECO:0000313" key="13">
    <source>
        <dbReference type="EMBL" id="JAS17964.1"/>
    </source>
</evidence>
<evidence type="ECO:0000313" key="14">
    <source>
        <dbReference type="EMBL" id="JAS33973.1"/>
    </source>
</evidence>
<sequence>MIMTSTNKNNSMFTSFAAGAAAGLSVDLSLFPLDTIKTRLQSKRGFKNAGGFKGVYKGIGPVALGSAPCAAIFFLTYDGMNKHLHPLNDNYWIPLLHMTSASLAETAVNTIKVPIEIVKQRRQTSHSMPLTIIRKALEQEGVLGLYRGFFSTVLRDIPFSVIQFPLWEFLKTYWHTNMNKDVTPTVSAMCGAISGAVAGGLTTPLDVAKTRIMLAEPSLGNKLKMMPILLEIYRTEGRKGLFAGFLPRIAMIFLGGGIFFGSYEFSKACISEYI</sequence>
<dbReference type="EMBL" id="GEDC01003325">
    <property type="protein sequence ID" value="JAS33973.1"/>
    <property type="molecule type" value="Transcribed_RNA"/>
</dbReference>
<keyword evidence="8" id="KW-0496">Mitochondrion</keyword>
<feature type="transmembrane region" description="Helical" evidence="12">
    <location>
        <begin position="95"/>
        <end position="115"/>
    </location>
</feature>
<comment type="similarity">
    <text evidence="2 11">Belongs to the mitochondrial carrier (TC 2.A.29) family.</text>
</comment>
<gene>
    <name evidence="13" type="ORF">g.6655</name>
    <name evidence="14" type="ORF">g.6656</name>
</gene>
<evidence type="ECO:0000256" key="8">
    <source>
        <dbReference type="ARBA" id="ARBA00023128"/>
    </source>
</evidence>
<keyword evidence="7 12" id="KW-1133">Transmembrane helix</keyword>
<dbReference type="GO" id="GO:0055085">
    <property type="term" value="P:transmembrane transport"/>
    <property type="evidence" value="ECO:0007669"/>
    <property type="project" value="InterPro"/>
</dbReference>
<evidence type="ECO:0008006" key="15">
    <source>
        <dbReference type="Google" id="ProtNLM"/>
    </source>
</evidence>
<evidence type="ECO:0000256" key="7">
    <source>
        <dbReference type="ARBA" id="ARBA00022989"/>
    </source>
</evidence>
<name>A0A1B6E7R5_9HEMI</name>
<evidence type="ECO:0000256" key="12">
    <source>
        <dbReference type="SAM" id="Phobius"/>
    </source>
</evidence>
<evidence type="ECO:0000256" key="2">
    <source>
        <dbReference type="ARBA" id="ARBA00006375"/>
    </source>
</evidence>
<dbReference type="SUPFAM" id="SSF103506">
    <property type="entry name" value="Mitochondrial carrier"/>
    <property type="match status" value="1"/>
</dbReference>
<dbReference type="PANTHER" id="PTHR45667">
    <property type="entry name" value="S-ADENOSYLMETHIONINE MITOCHONDRIAL CARRIER PROTEIN"/>
    <property type="match status" value="1"/>
</dbReference>
<dbReference type="InterPro" id="IPR018108">
    <property type="entry name" value="MCP_transmembrane"/>
</dbReference>
<dbReference type="PROSITE" id="PS50920">
    <property type="entry name" value="SOLCAR"/>
    <property type="match status" value="3"/>
</dbReference>
<dbReference type="InterPro" id="IPR023395">
    <property type="entry name" value="MCP_dom_sf"/>
</dbReference>
<dbReference type="PRINTS" id="PR00926">
    <property type="entry name" value="MITOCARRIER"/>
</dbReference>
<keyword evidence="6" id="KW-0999">Mitochondrion inner membrane</keyword>
<evidence type="ECO:0000256" key="4">
    <source>
        <dbReference type="ARBA" id="ARBA00022692"/>
    </source>
</evidence>
<evidence type="ECO:0000256" key="5">
    <source>
        <dbReference type="ARBA" id="ARBA00022737"/>
    </source>
</evidence>
<feature type="transmembrane region" description="Helical" evidence="12">
    <location>
        <begin position="241"/>
        <end position="263"/>
    </location>
</feature>
<evidence type="ECO:0000256" key="1">
    <source>
        <dbReference type="ARBA" id="ARBA00004448"/>
    </source>
</evidence>
<protein>
    <recommendedName>
        <fullName evidence="15">S-adenosylmethionine mitochondrial carrier protein</fullName>
    </recommendedName>
</protein>
<evidence type="ECO:0000256" key="9">
    <source>
        <dbReference type="ARBA" id="ARBA00023136"/>
    </source>
</evidence>
<feature type="repeat" description="Solcar" evidence="10">
    <location>
        <begin position="186"/>
        <end position="269"/>
    </location>
</feature>
<dbReference type="Pfam" id="PF00153">
    <property type="entry name" value="Mito_carr"/>
    <property type="match status" value="3"/>
</dbReference>
<keyword evidence="3 11" id="KW-0813">Transport</keyword>
<evidence type="ECO:0000256" key="6">
    <source>
        <dbReference type="ARBA" id="ARBA00022792"/>
    </source>
</evidence>
<evidence type="ECO:0000256" key="10">
    <source>
        <dbReference type="PROSITE-ProRule" id="PRU00282"/>
    </source>
</evidence>
<dbReference type="Gene3D" id="1.50.40.10">
    <property type="entry name" value="Mitochondrial carrier domain"/>
    <property type="match status" value="2"/>
</dbReference>
<dbReference type="InterPro" id="IPR002067">
    <property type="entry name" value="MCP"/>
</dbReference>
<proteinExistence type="inferred from homology"/>
<keyword evidence="5" id="KW-0677">Repeat</keyword>
<dbReference type="FunFam" id="1.50.40.10:FF:000018">
    <property type="entry name" value="S-adenosylmethionine mitochondrial carrier protein-like"/>
    <property type="match status" value="1"/>
</dbReference>
<keyword evidence="9 10" id="KW-0472">Membrane</keyword>
<feature type="transmembrane region" description="Helical" evidence="12">
    <location>
        <begin position="54"/>
        <end position="75"/>
    </location>
</feature>
<feature type="repeat" description="Solcar" evidence="10">
    <location>
        <begin position="10"/>
        <end position="83"/>
    </location>
</feature>
<evidence type="ECO:0000256" key="11">
    <source>
        <dbReference type="RuleBase" id="RU000488"/>
    </source>
</evidence>
<dbReference type="AlphaFoldDB" id="A0A1B6E7R5"/>
<accession>A0A1B6E7R5</accession>
<comment type="subcellular location">
    <subcellularLocation>
        <location evidence="1">Mitochondrion inner membrane</location>
        <topology evidence="1">Multi-pass membrane protein</topology>
    </subcellularLocation>
</comment>
<dbReference type="EMBL" id="GEDC01019334">
    <property type="protein sequence ID" value="JAS17964.1"/>
    <property type="molecule type" value="Transcribed_RNA"/>
</dbReference>
<dbReference type="GO" id="GO:0005743">
    <property type="term" value="C:mitochondrial inner membrane"/>
    <property type="evidence" value="ECO:0007669"/>
    <property type="project" value="UniProtKB-SubCell"/>
</dbReference>
<feature type="repeat" description="Solcar" evidence="10">
    <location>
        <begin position="92"/>
        <end position="173"/>
    </location>
</feature>